<dbReference type="EMBL" id="SNRW01003085">
    <property type="protein sequence ID" value="KAA6390842.1"/>
    <property type="molecule type" value="Genomic_DNA"/>
</dbReference>
<feature type="region of interest" description="Disordered" evidence="1">
    <location>
        <begin position="50"/>
        <end position="82"/>
    </location>
</feature>
<dbReference type="Proteomes" id="UP000324800">
    <property type="component" value="Unassembled WGS sequence"/>
</dbReference>
<evidence type="ECO:0000313" key="2">
    <source>
        <dbReference type="EMBL" id="KAA6390842.1"/>
    </source>
</evidence>
<evidence type="ECO:0000313" key="3">
    <source>
        <dbReference type="Proteomes" id="UP000324800"/>
    </source>
</evidence>
<protein>
    <submittedName>
        <fullName evidence="2">Uncharacterized protein</fullName>
    </submittedName>
</protein>
<comment type="caution">
    <text evidence="2">The sequence shown here is derived from an EMBL/GenBank/DDBJ whole genome shotgun (WGS) entry which is preliminary data.</text>
</comment>
<evidence type="ECO:0000256" key="1">
    <source>
        <dbReference type="SAM" id="MobiDB-lite"/>
    </source>
</evidence>
<gene>
    <name evidence="2" type="ORF">EZS28_013633</name>
</gene>
<feature type="compositionally biased region" description="Acidic residues" evidence="1">
    <location>
        <begin position="69"/>
        <end position="81"/>
    </location>
</feature>
<dbReference type="AlphaFoldDB" id="A0A5J4W8M3"/>
<sequence>MQQCVLYMTMKVEKKKNYNNWAQQKKYLDVMMDDNNPYFYLISNGVTGLDEKGDAQNEGEGEQCIIGDQEPDKEEEEEEDNNNNYIWSVFVLIGEIEWNEFGLRDQD</sequence>
<organism evidence="2 3">
    <name type="scientific">Streblomastix strix</name>
    <dbReference type="NCBI Taxonomy" id="222440"/>
    <lineage>
        <taxon>Eukaryota</taxon>
        <taxon>Metamonada</taxon>
        <taxon>Preaxostyla</taxon>
        <taxon>Oxymonadida</taxon>
        <taxon>Streblomastigidae</taxon>
        <taxon>Streblomastix</taxon>
    </lineage>
</organism>
<proteinExistence type="predicted"/>
<reference evidence="2 3" key="1">
    <citation type="submission" date="2019-03" db="EMBL/GenBank/DDBJ databases">
        <title>Single cell metagenomics reveals metabolic interactions within the superorganism composed of flagellate Streblomastix strix and complex community of Bacteroidetes bacteria on its surface.</title>
        <authorList>
            <person name="Treitli S.C."/>
            <person name="Kolisko M."/>
            <person name="Husnik F."/>
            <person name="Keeling P."/>
            <person name="Hampl V."/>
        </authorList>
    </citation>
    <scope>NUCLEOTIDE SEQUENCE [LARGE SCALE GENOMIC DNA]</scope>
    <source>
        <strain evidence="2">ST1C</strain>
    </source>
</reference>
<name>A0A5J4W8M3_9EUKA</name>
<accession>A0A5J4W8M3</accession>